<feature type="compositionally biased region" description="Low complexity" evidence="1">
    <location>
        <begin position="1"/>
        <end position="15"/>
    </location>
</feature>
<sequence length="109" mass="12200">MDWTMSSTSPTTVTMEKAIVCRRHSKDGGKLEERNERMSSTSYATNQPSKWRTTIVYSCRRGWTMLLLQYHLSSVQGESSMRNIEILMAKSTRTGPMVMKSGSGGSLNG</sequence>
<dbReference type="AlphaFoldDB" id="W9Z4U0"/>
<dbReference type="HOGENOM" id="CLU_2184099_0_0_1"/>
<proteinExistence type="predicted"/>
<accession>W9Z4U0</accession>
<evidence type="ECO:0000313" key="2">
    <source>
        <dbReference type="EMBL" id="EXK23627.1"/>
    </source>
</evidence>
<organism evidence="2">
    <name type="scientific">Fusarium oxysporum f. sp. melonis 26406</name>
    <dbReference type="NCBI Taxonomy" id="1089452"/>
    <lineage>
        <taxon>Eukaryota</taxon>
        <taxon>Fungi</taxon>
        <taxon>Dikarya</taxon>
        <taxon>Ascomycota</taxon>
        <taxon>Pezizomycotina</taxon>
        <taxon>Sordariomycetes</taxon>
        <taxon>Hypocreomycetidae</taxon>
        <taxon>Hypocreales</taxon>
        <taxon>Nectriaceae</taxon>
        <taxon>Fusarium</taxon>
        <taxon>Fusarium oxysporum species complex</taxon>
    </lineage>
</organism>
<reference evidence="2" key="1">
    <citation type="submission" date="2012-04" db="EMBL/GenBank/DDBJ databases">
        <title>The Genome Sequence of Fusarium oxysporum melonis.</title>
        <authorList>
            <consortium name="The Broad Institute Genome Sequencing Platform"/>
            <person name="Ma L.-J."/>
            <person name="Gale L.R."/>
            <person name="Schwartz D.C."/>
            <person name="Zhou S."/>
            <person name="Corby-Kistler H."/>
            <person name="Young S.K."/>
            <person name="Zeng Q."/>
            <person name="Gargeya S."/>
            <person name="Fitzgerald M."/>
            <person name="Haas B."/>
            <person name="Abouelleil A."/>
            <person name="Alvarado L."/>
            <person name="Arachchi H.M."/>
            <person name="Berlin A."/>
            <person name="Brown A."/>
            <person name="Chapman S.B."/>
            <person name="Chen Z."/>
            <person name="Dunbar C."/>
            <person name="Freedman E."/>
            <person name="Gearin G."/>
            <person name="Goldberg J."/>
            <person name="Griggs A."/>
            <person name="Gujja S."/>
            <person name="Heiman D."/>
            <person name="Howarth C."/>
            <person name="Larson L."/>
            <person name="Lui A."/>
            <person name="MacDonald P.J.P."/>
            <person name="Montmayeur A."/>
            <person name="Murphy C."/>
            <person name="Neiman D."/>
            <person name="Pearson M."/>
            <person name="Priest M."/>
            <person name="Roberts A."/>
            <person name="Saif S."/>
            <person name="Shea T."/>
            <person name="Shenoy N."/>
            <person name="Sisk P."/>
            <person name="Stolte C."/>
            <person name="Sykes S."/>
            <person name="Wortman J."/>
            <person name="Nusbaum C."/>
            <person name="Birren B."/>
        </authorList>
    </citation>
    <scope>NUCLEOTIDE SEQUENCE</scope>
    <source>
        <strain evidence="2">26406</strain>
    </source>
</reference>
<feature type="region of interest" description="Disordered" evidence="1">
    <location>
        <begin position="1"/>
        <end position="45"/>
    </location>
</feature>
<dbReference type="EMBL" id="KI980687">
    <property type="protein sequence ID" value="EXK23627.1"/>
    <property type="molecule type" value="Genomic_DNA"/>
</dbReference>
<feature type="compositionally biased region" description="Basic and acidic residues" evidence="1">
    <location>
        <begin position="26"/>
        <end position="37"/>
    </location>
</feature>
<evidence type="ECO:0000256" key="1">
    <source>
        <dbReference type="SAM" id="MobiDB-lite"/>
    </source>
</evidence>
<protein>
    <submittedName>
        <fullName evidence="2">Uncharacterized protein</fullName>
    </submittedName>
</protein>
<reference evidence="2" key="2">
    <citation type="submission" date="2014-02" db="EMBL/GenBank/DDBJ databases">
        <title>Annotation of the Genome Sequence of Fusarium oxysporum f. sp. melonis 26406.</title>
        <authorList>
            <consortium name="The Broad Institute Genomics Platform"/>
            <person name="Ma L.-J."/>
            <person name="Corby-Kistler H."/>
            <person name="Broz K."/>
            <person name="Gale L.R."/>
            <person name="Jonkers W."/>
            <person name="O'Donnell K."/>
            <person name="Ploetz R."/>
            <person name="Steinberg C."/>
            <person name="Schwartz D.C."/>
            <person name="VanEtten H."/>
            <person name="Zhou S."/>
            <person name="Young S.K."/>
            <person name="Zeng Q."/>
            <person name="Gargeya S."/>
            <person name="Fitzgerald M."/>
            <person name="Abouelleil A."/>
            <person name="Alvarado L."/>
            <person name="Chapman S.B."/>
            <person name="Gainer-Dewar J."/>
            <person name="Goldberg J."/>
            <person name="Griggs A."/>
            <person name="Gujja S."/>
            <person name="Hansen M."/>
            <person name="Howarth C."/>
            <person name="Imamovic A."/>
            <person name="Ireland A."/>
            <person name="Larimer J."/>
            <person name="McCowan C."/>
            <person name="Murphy C."/>
            <person name="Pearson M."/>
            <person name="Poon T.W."/>
            <person name="Priest M."/>
            <person name="Roberts A."/>
            <person name="Saif S."/>
            <person name="Shea T."/>
            <person name="Sykes S."/>
            <person name="Wortman J."/>
            <person name="Nusbaum C."/>
            <person name="Birren B."/>
        </authorList>
    </citation>
    <scope>NUCLEOTIDE SEQUENCE</scope>
    <source>
        <strain evidence="2">26406</strain>
    </source>
</reference>
<dbReference type="Proteomes" id="UP000030703">
    <property type="component" value="Unassembled WGS sequence"/>
</dbReference>
<name>W9Z4U0_FUSOX</name>
<dbReference type="VEuPathDB" id="FungiDB:FOMG_19612"/>
<gene>
    <name evidence="2" type="ORF">FOMG_19612</name>
</gene>